<protein>
    <recommendedName>
        <fullName evidence="9">Peptidase M1 membrane alanine aminopeptidase domain-containing protein</fullName>
    </recommendedName>
</protein>
<proteinExistence type="inferred from homology"/>
<keyword evidence="8" id="KW-0482">Metalloprotease</keyword>
<dbReference type="InterPro" id="IPR050344">
    <property type="entry name" value="Peptidase_M1_aminopeptidases"/>
</dbReference>
<evidence type="ECO:0000256" key="6">
    <source>
        <dbReference type="ARBA" id="ARBA00022801"/>
    </source>
</evidence>
<dbReference type="InterPro" id="IPR001930">
    <property type="entry name" value="Peptidase_M1"/>
</dbReference>
<dbReference type="GO" id="GO:0006508">
    <property type="term" value="P:proteolysis"/>
    <property type="evidence" value="ECO:0007669"/>
    <property type="project" value="UniProtKB-KW"/>
</dbReference>
<dbReference type="PRINTS" id="PR00756">
    <property type="entry name" value="ALADIPTASE"/>
</dbReference>
<comment type="caution">
    <text evidence="10">The sequence shown here is derived from an EMBL/GenBank/DDBJ whole genome shotgun (WGS) entry which is preliminary data.</text>
</comment>
<dbReference type="GO" id="GO:0043171">
    <property type="term" value="P:peptide catabolic process"/>
    <property type="evidence" value="ECO:0007669"/>
    <property type="project" value="TreeGrafter"/>
</dbReference>
<evidence type="ECO:0000256" key="5">
    <source>
        <dbReference type="ARBA" id="ARBA00022723"/>
    </source>
</evidence>
<dbReference type="PANTHER" id="PTHR11533:SF174">
    <property type="entry name" value="PUROMYCIN-SENSITIVE AMINOPEPTIDASE-RELATED"/>
    <property type="match status" value="1"/>
</dbReference>
<dbReference type="VEuPathDB" id="FungiDB:FOZG_04652"/>
<dbReference type="AlphaFoldDB" id="A0A420QNK4"/>
<evidence type="ECO:0000256" key="1">
    <source>
        <dbReference type="ARBA" id="ARBA00001947"/>
    </source>
</evidence>
<dbReference type="Proteomes" id="UP000285860">
    <property type="component" value="Unassembled WGS sequence"/>
</dbReference>
<comment type="similarity">
    <text evidence="2">Belongs to the peptidase M1 family.</text>
</comment>
<dbReference type="GO" id="GO:0070006">
    <property type="term" value="F:metalloaminopeptidase activity"/>
    <property type="evidence" value="ECO:0007669"/>
    <property type="project" value="TreeGrafter"/>
</dbReference>
<name>A0A420QNK4_FUSOX</name>
<dbReference type="Pfam" id="PF01433">
    <property type="entry name" value="Peptidase_M1"/>
    <property type="match status" value="1"/>
</dbReference>
<sequence>MDLAAKGLQSFEGSFELPYPLPKLDLIGVPEVSTGGMENWGAIIFRTTNLLLDPEDSALDTKQRIAETILHDISHMWFGDLVTTRYWDGLSLKEGFATLLSWMVLNNLGDTKFFEGVKLYLRGHQFQCTESDDFCKAWEEVTGESIAASMRVSTKEHGFLVLRVAESRDASGKATSVRLFQQRFLTSGVAKQEDVVSDTIYPLRFTIRHTMSRPLI</sequence>
<keyword evidence="3" id="KW-0031">Aminopeptidase</keyword>
<evidence type="ECO:0000256" key="2">
    <source>
        <dbReference type="ARBA" id="ARBA00010136"/>
    </source>
</evidence>
<dbReference type="GO" id="GO:0005737">
    <property type="term" value="C:cytoplasm"/>
    <property type="evidence" value="ECO:0007669"/>
    <property type="project" value="TreeGrafter"/>
</dbReference>
<dbReference type="SUPFAM" id="SSF55486">
    <property type="entry name" value="Metalloproteases ('zincins'), catalytic domain"/>
    <property type="match status" value="1"/>
</dbReference>
<feature type="domain" description="Peptidase M1 membrane alanine aminopeptidase" evidence="9">
    <location>
        <begin position="1"/>
        <end position="107"/>
    </location>
</feature>
<evidence type="ECO:0000256" key="8">
    <source>
        <dbReference type="ARBA" id="ARBA00023049"/>
    </source>
</evidence>
<dbReference type="GO" id="GO:0016020">
    <property type="term" value="C:membrane"/>
    <property type="evidence" value="ECO:0007669"/>
    <property type="project" value="TreeGrafter"/>
</dbReference>
<evidence type="ECO:0000256" key="7">
    <source>
        <dbReference type="ARBA" id="ARBA00022833"/>
    </source>
</evidence>
<keyword evidence="7" id="KW-0862">Zinc</keyword>
<evidence type="ECO:0000256" key="4">
    <source>
        <dbReference type="ARBA" id="ARBA00022670"/>
    </source>
</evidence>
<keyword evidence="4" id="KW-0645">Protease</keyword>
<accession>A0A420QNK4</accession>
<keyword evidence="6" id="KW-0378">Hydrolase</keyword>
<dbReference type="GO" id="GO:0008270">
    <property type="term" value="F:zinc ion binding"/>
    <property type="evidence" value="ECO:0007669"/>
    <property type="project" value="InterPro"/>
</dbReference>
<dbReference type="InterPro" id="IPR014782">
    <property type="entry name" value="Peptidase_M1_dom"/>
</dbReference>
<keyword evidence="5" id="KW-0479">Metal-binding</keyword>
<evidence type="ECO:0000256" key="3">
    <source>
        <dbReference type="ARBA" id="ARBA00022438"/>
    </source>
</evidence>
<evidence type="ECO:0000313" key="10">
    <source>
        <dbReference type="EMBL" id="RKL06327.1"/>
    </source>
</evidence>
<comment type="cofactor">
    <cofactor evidence="1">
        <name>Zn(2+)</name>
        <dbReference type="ChEBI" id="CHEBI:29105"/>
    </cofactor>
</comment>
<evidence type="ECO:0000259" key="9">
    <source>
        <dbReference type="Pfam" id="PF01433"/>
    </source>
</evidence>
<dbReference type="InterPro" id="IPR027268">
    <property type="entry name" value="Peptidase_M4/M1_CTD_sf"/>
</dbReference>
<gene>
    <name evidence="10" type="ORF">BFJ68_g10333</name>
</gene>
<organism evidence="10 11">
    <name type="scientific">Fusarium oxysporum</name>
    <name type="common">Fusarium vascular wilt</name>
    <dbReference type="NCBI Taxonomy" id="5507"/>
    <lineage>
        <taxon>Eukaryota</taxon>
        <taxon>Fungi</taxon>
        <taxon>Dikarya</taxon>
        <taxon>Ascomycota</taxon>
        <taxon>Pezizomycotina</taxon>
        <taxon>Sordariomycetes</taxon>
        <taxon>Hypocreomycetidae</taxon>
        <taxon>Hypocreales</taxon>
        <taxon>Nectriaceae</taxon>
        <taxon>Fusarium</taxon>
        <taxon>Fusarium oxysporum species complex</taxon>
    </lineage>
</organism>
<evidence type="ECO:0000313" key="11">
    <source>
        <dbReference type="Proteomes" id="UP000285860"/>
    </source>
</evidence>
<reference evidence="10 11" key="1">
    <citation type="journal article" date="2018" name="Sci. Rep.">
        <title>Characterisation of pathogen-specific regions and novel effector candidates in Fusarium oxysporum f. sp. cepae.</title>
        <authorList>
            <person name="Armitage A.D."/>
            <person name="Taylor A."/>
            <person name="Sobczyk M.K."/>
            <person name="Baxter L."/>
            <person name="Greenfield B.P."/>
            <person name="Bates H.J."/>
            <person name="Wilson F."/>
            <person name="Jackson A.C."/>
            <person name="Ott S."/>
            <person name="Harrison R.J."/>
            <person name="Clarkson J.P."/>
        </authorList>
    </citation>
    <scope>NUCLEOTIDE SEQUENCE [LARGE SCALE GENOMIC DNA]</scope>
    <source>
        <strain evidence="10 11">Fo_A28</strain>
    </source>
</reference>
<dbReference type="EMBL" id="MRCY01000055">
    <property type="protein sequence ID" value="RKL06327.1"/>
    <property type="molecule type" value="Genomic_DNA"/>
</dbReference>
<dbReference type="GO" id="GO:0042277">
    <property type="term" value="F:peptide binding"/>
    <property type="evidence" value="ECO:0007669"/>
    <property type="project" value="TreeGrafter"/>
</dbReference>
<dbReference type="PANTHER" id="PTHR11533">
    <property type="entry name" value="PROTEASE M1 ZINC METALLOPROTEASE"/>
    <property type="match status" value="1"/>
</dbReference>
<dbReference type="Gene3D" id="1.10.390.10">
    <property type="entry name" value="Neutral Protease Domain 2"/>
    <property type="match status" value="2"/>
</dbReference>